<dbReference type="EMBL" id="BNAR01000006">
    <property type="protein sequence ID" value="GHH44555.1"/>
    <property type="molecule type" value="Genomic_DNA"/>
</dbReference>
<gene>
    <name evidence="1" type="ORF">GCM10017774_44320</name>
</gene>
<accession>A0ABQ3MHU6</accession>
<dbReference type="Proteomes" id="UP000605568">
    <property type="component" value="Unassembled WGS sequence"/>
</dbReference>
<proteinExistence type="predicted"/>
<dbReference type="NCBIfam" id="NF042934">
    <property type="entry name" value="cis_reg_atten"/>
    <property type="match status" value="1"/>
</dbReference>
<name>A0ABQ3MHU6_9PSEU</name>
<evidence type="ECO:0000313" key="2">
    <source>
        <dbReference type="Proteomes" id="UP000605568"/>
    </source>
</evidence>
<organism evidence="1 2">
    <name type="scientific">Lentzea cavernae</name>
    <dbReference type="NCBI Taxonomy" id="2020703"/>
    <lineage>
        <taxon>Bacteria</taxon>
        <taxon>Bacillati</taxon>
        <taxon>Actinomycetota</taxon>
        <taxon>Actinomycetes</taxon>
        <taxon>Pseudonocardiales</taxon>
        <taxon>Pseudonocardiaceae</taxon>
        <taxon>Lentzea</taxon>
    </lineage>
</organism>
<reference evidence="2" key="1">
    <citation type="journal article" date="2019" name="Int. J. Syst. Evol. Microbiol.">
        <title>The Global Catalogue of Microorganisms (GCM) 10K type strain sequencing project: providing services to taxonomists for standard genome sequencing and annotation.</title>
        <authorList>
            <consortium name="The Broad Institute Genomics Platform"/>
            <consortium name="The Broad Institute Genome Sequencing Center for Infectious Disease"/>
            <person name="Wu L."/>
            <person name="Ma J."/>
        </authorList>
    </citation>
    <scope>NUCLEOTIDE SEQUENCE [LARGE SCALE GENOMIC DNA]</scope>
    <source>
        <strain evidence="2">CGMCC 4.7367</strain>
    </source>
</reference>
<keyword evidence="2" id="KW-1185">Reference proteome</keyword>
<dbReference type="InterPro" id="IPR049979">
    <property type="entry name" value="Cys_resp_CS_actino"/>
</dbReference>
<sequence>MHEDDARRVLRSAEVDPVHGPVEVRVVAGAAEVRHSRHTNQYVGWAYRSVVTFQRDFQGVAGLHVSRATRCPERRTSGGPTTWAPLAAAARDVRVGGVSQASVLSTRRHVDLRRQASAICAVPALA</sequence>
<comment type="caution">
    <text evidence="1">The sequence shown here is derived from an EMBL/GenBank/DDBJ whole genome shotgun (WGS) entry which is preliminary data.</text>
</comment>
<evidence type="ECO:0000313" key="1">
    <source>
        <dbReference type="EMBL" id="GHH44555.1"/>
    </source>
</evidence>
<protein>
    <submittedName>
        <fullName evidence="1">Uncharacterized protein</fullName>
    </submittedName>
</protein>